<evidence type="ECO:0000313" key="3">
    <source>
        <dbReference type="Proteomes" id="UP000434172"/>
    </source>
</evidence>
<reference evidence="2 3" key="1">
    <citation type="submission" date="2019-12" db="EMBL/GenBank/DDBJ databases">
        <title>A genome sequence resource for the geographically widespread anthracnose pathogen Colletotrichum asianum.</title>
        <authorList>
            <person name="Meng Y."/>
        </authorList>
    </citation>
    <scope>NUCLEOTIDE SEQUENCE [LARGE SCALE GENOMIC DNA]</scope>
    <source>
        <strain evidence="2 3">ICMP 18580</strain>
    </source>
</reference>
<feature type="region of interest" description="Disordered" evidence="1">
    <location>
        <begin position="1"/>
        <end position="87"/>
    </location>
</feature>
<comment type="caution">
    <text evidence="2">The sequence shown here is derived from an EMBL/GenBank/DDBJ whole genome shotgun (WGS) entry which is preliminary data.</text>
</comment>
<feature type="compositionally biased region" description="Acidic residues" evidence="1">
    <location>
        <begin position="52"/>
        <end position="71"/>
    </location>
</feature>
<feature type="region of interest" description="Disordered" evidence="1">
    <location>
        <begin position="435"/>
        <end position="466"/>
    </location>
</feature>
<feature type="compositionally biased region" description="Basic and acidic residues" evidence="1">
    <location>
        <begin position="72"/>
        <end position="87"/>
    </location>
</feature>
<name>A0A8H3WBN9_9PEZI</name>
<accession>A0A8H3WBN9</accession>
<dbReference type="OrthoDB" id="4754366at2759"/>
<dbReference type="Proteomes" id="UP000434172">
    <property type="component" value="Unassembled WGS sequence"/>
</dbReference>
<gene>
    <name evidence="2" type="ORF">GQ607_006739</name>
</gene>
<feature type="compositionally biased region" description="Polar residues" evidence="1">
    <location>
        <begin position="445"/>
        <end position="460"/>
    </location>
</feature>
<proteinExistence type="predicted"/>
<protein>
    <submittedName>
        <fullName evidence="2">Uncharacterized protein</fullName>
    </submittedName>
</protein>
<dbReference type="AlphaFoldDB" id="A0A8H3WBN9"/>
<keyword evidence="3" id="KW-1185">Reference proteome</keyword>
<dbReference type="EMBL" id="WOWK01000033">
    <property type="protein sequence ID" value="KAF0325921.1"/>
    <property type="molecule type" value="Genomic_DNA"/>
</dbReference>
<evidence type="ECO:0000256" key="1">
    <source>
        <dbReference type="SAM" id="MobiDB-lite"/>
    </source>
</evidence>
<organism evidence="2 3">
    <name type="scientific">Colletotrichum asianum</name>
    <dbReference type="NCBI Taxonomy" id="702518"/>
    <lineage>
        <taxon>Eukaryota</taxon>
        <taxon>Fungi</taxon>
        <taxon>Dikarya</taxon>
        <taxon>Ascomycota</taxon>
        <taxon>Pezizomycotina</taxon>
        <taxon>Sordariomycetes</taxon>
        <taxon>Hypocreomycetidae</taxon>
        <taxon>Glomerellales</taxon>
        <taxon>Glomerellaceae</taxon>
        <taxon>Colletotrichum</taxon>
        <taxon>Colletotrichum gloeosporioides species complex</taxon>
    </lineage>
</organism>
<sequence length="480" mass="54550">MLPENSTDKTAAVTKTSEAMAASTTTGGQQIKRKNTETPGPVYKKEKTTDAGEVEADAGGEELIGDDGDDQPDAHEGTRKDDGDSKCLVRPDKAWELVERSHVDKQPAASHKKFLSTNGSVSQLKKAEVDKIIPPKTLPESSFHPKWTQQDEQDLQKAWEEYPDRAVWMGNKSLQPLAKLWKVFLRLFRKSPAEVISAKYALRYHPFQKKARISNDNKDGKVFENSPLWSESFMDKLTYLAYHPLWQGKVECLIVAMQYAVIVRTNDCRPWKLLNPTGDEFFNTMIRFLKKPDYQGMEMPKLHMIARDDMQERGIPCGWFSMFMEKLEGTCPNPPPKQTEDNGPYKVSIDDLKAMLKALTDMNHQGLPLFRYTGEGYGMEATKIPLQDDLPSKNNVKEYHEREILEECRWVAIQKKLADQARPVEDSTRFTVSAEPTYGAPLGNVRQTPNHTVPTGSGSARTEIDQLKEEIRKLREKDQE</sequence>
<evidence type="ECO:0000313" key="2">
    <source>
        <dbReference type="EMBL" id="KAF0325921.1"/>
    </source>
</evidence>
<feature type="compositionally biased region" description="Polar residues" evidence="1">
    <location>
        <begin position="1"/>
        <end position="29"/>
    </location>
</feature>